<feature type="transmembrane region" description="Helical" evidence="1">
    <location>
        <begin position="144"/>
        <end position="165"/>
    </location>
</feature>
<dbReference type="PANTHER" id="PTHR14969">
    <property type="entry name" value="SPHINGOSINE-1-PHOSPHATE PHOSPHOHYDROLASE"/>
    <property type="match status" value="1"/>
</dbReference>
<keyword evidence="1" id="KW-0472">Membrane</keyword>
<feature type="transmembrane region" description="Helical" evidence="1">
    <location>
        <begin position="212"/>
        <end position="231"/>
    </location>
</feature>
<dbReference type="Pfam" id="PF01569">
    <property type="entry name" value="PAP2"/>
    <property type="match status" value="1"/>
</dbReference>
<proteinExistence type="predicted"/>
<accession>A0A4R4D596</accession>
<dbReference type="RefSeq" id="WP_132295923.1">
    <property type="nucleotide sequence ID" value="NZ_SKBM01000035.1"/>
</dbReference>
<evidence type="ECO:0000313" key="4">
    <source>
        <dbReference type="Proteomes" id="UP000295023"/>
    </source>
</evidence>
<keyword evidence="1" id="KW-1133">Transmembrane helix</keyword>
<feature type="transmembrane region" description="Helical" evidence="1">
    <location>
        <begin position="81"/>
        <end position="98"/>
    </location>
</feature>
<dbReference type="EMBL" id="SKBM01000035">
    <property type="protein sequence ID" value="TCZ53950.1"/>
    <property type="molecule type" value="Genomic_DNA"/>
</dbReference>
<feature type="domain" description="Phosphatidic acid phosphatase type 2/haloperoxidase" evidence="2">
    <location>
        <begin position="81"/>
        <end position="193"/>
    </location>
</feature>
<keyword evidence="4" id="KW-1185">Reference proteome</keyword>
<dbReference type="GO" id="GO:0042392">
    <property type="term" value="F:sphingosine-1-phosphate phosphatase activity"/>
    <property type="evidence" value="ECO:0007669"/>
    <property type="project" value="TreeGrafter"/>
</dbReference>
<gene>
    <name evidence="3" type="ORF">EXY23_23960</name>
</gene>
<dbReference type="AlphaFoldDB" id="A0A4R4D596"/>
<dbReference type="Gene3D" id="1.20.144.10">
    <property type="entry name" value="Phosphatidic acid phosphatase type 2/haloperoxidase"/>
    <property type="match status" value="1"/>
</dbReference>
<dbReference type="CDD" id="cd01610">
    <property type="entry name" value="PAP2_like"/>
    <property type="match status" value="1"/>
</dbReference>
<dbReference type="InterPro" id="IPR000326">
    <property type="entry name" value="PAP2/HPO"/>
</dbReference>
<dbReference type="Proteomes" id="UP000295023">
    <property type="component" value="Unassembled WGS sequence"/>
</dbReference>
<keyword evidence="1" id="KW-0812">Transmembrane</keyword>
<organism evidence="3 4">
    <name type="scientific">Roseicella aquatilis</name>
    <dbReference type="NCBI Taxonomy" id="2527868"/>
    <lineage>
        <taxon>Bacteria</taxon>
        <taxon>Pseudomonadati</taxon>
        <taxon>Pseudomonadota</taxon>
        <taxon>Alphaproteobacteria</taxon>
        <taxon>Acetobacterales</taxon>
        <taxon>Roseomonadaceae</taxon>
        <taxon>Roseicella</taxon>
    </lineage>
</organism>
<dbReference type="SMART" id="SM00014">
    <property type="entry name" value="acidPPc"/>
    <property type="match status" value="1"/>
</dbReference>
<protein>
    <submittedName>
        <fullName evidence="3">Phosphatase PAP2 family protein</fullName>
    </submittedName>
</protein>
<evidence type="ECO:0000313" key="3">
    <source>
        <dbReference type="EMBL" id="TCZ53950.1"/>
    </source>
</evidence>
<evidence type="ECO:0000259" key="2">
    <source>
        <dbReference type="SMART" id="SM00014"/>
    </source>
</evidence>
<dbReference type="InterPro" id="IPR036938">
    <property type="entry name" value="PAP2/HPO_sf"/>
</dbReference>
<comment type="caution">
    <text evidence="3">The sequence shown here is derived from an EMBL/GenBank/DDBJ whole genome shotgun (WGS) entry which is preliminary data.</text>
</comment>
<dbReference type="SUPFAM" id="SSF48317">
    <property type="entry name" value="Acid phosphatase/Vanadium-dependent haloperoxidase"/>
    <property type="match status" value="1"/>
</dbReference>
<feature type="transmembrane region" description="Helical" evidence="1">
    <location>
        <begin position="35"/>
        <end position="60"/>
    </location>
</feature>
<evidence type="ECO:0000256" key="1">
    <source>
        <dbReference type="SAM" id="Phobius"/>
    </source>
</evidence>
<dbReference type="PANTHER" id="PTHR14969:SF13">
    <property type="entry name" value="AT30094P"/>
    <property type="match status" value="1"/>
</dbReference>
<dbReference type="OrthoDB" id="9801622at2"/>
<sequence>MMFEEYIDGSATNFIEELNASVTIHVPALLAILDVAASFILGASLVKLGPLVILMLYAWFHDAQRQDRGLVVDPRHVLRGFLSILLAVGSGRLLQVVLPMRLRPRFVTPEAFIATTNPLVMQEQDWSSLPSDHAALVAALVVTAWWYAPRAGLLAALWGLFYVCLPRIYYGLHYVSDILAGLALGGAIALLIHRLPLPAGPFRPVLRMEQRWPAVMILALFVMGWEIIDLFETTRRLLSAVAKGAAHLSASAG</sequence>
<name>A0A4R4D596_9PROT</name>
<reference evidence="3 4" key="1">
    <citation type="submission" date="2019-03" db="EMBL/GenBank/DDBJ databases">
        <title>Paracraurococcus aquatilis NE82 genome sequence.</title>
        <authorList>
            <person name="Zhao Y."/>
            <person name="Du Z."/>
        </authorList>
    </citation>
    <scope>NUCLEOTIDE SEQUENCE [LARGE SCALE GENOMIC DNA]</scope>
    <source>
        <strain evidence="3 4">NE82</strain>
    </source>
</reference>
<feature type="transmembrane region" description="Helical" evidence="1">
    <location>
        <begin position="172"/>
        <end position="192"/>
    </location>
</feature>